<evidence type="ECO:0000256" key="1">
    <source>
        <dbReference type="ARBA" id="ARBA00004389"/>
    </source>
</evidence>
<evidence type="ECO:0000313" key="19">
    <source>
        <dbReference type="Proteomes" id="UP001158576"/>
    </source>
</evidence>
<dbReference type="EMBL" id="OU015568">
    <property type="protein sequence ID" value="CAG5088466.1"/>
    <property type="molecule type" value="Genomic_DNA"/>
</dbReference>
<evidence type="ECO:0000256" key="16">
    <source>
        <dbReference type="SAM" id="SignalP"/>
    </source>
</evidence>
<dbReference type="SUPFAM" id="SSF117281">
    <property type="entry name" value="Kelch motif"/>
    <property type="match status" value="1"/>
</dbReference>
<feature type="region of interest" description="Disordered" evidence="15">
    <location>
        <begin position="907"/>
        <end position="942"/>
    </location>
</feature>
<dbReference type="InterPro" id="IPR031814">
    <property type="entry name" value="ALG11_N"/>
</dbReference>
<keyword evidence="10" id="KW-1133">Transmembrane helix</keyword>
<keyword evidence="6" id="KW-0328">Glycosyltransferase</keyword>
<dbReference type="SMART" id="SM00060">
    <property type="entry name" value="FN3"/>
    <property type="match status" value="2"/>
</dbReference>
<reference evidence="18 19" key="1">
    <citation type="submission" date="2021-04" db="EMBL/GenBank/DDBJ databases">
        <authorList>
            <person name="Bliznina A."/>
        </authorList>
    </citation>
    <scope>NUCLEOTIDE SEQUENCE [LARGE SCALE GENOMIC DNA]</scope>
</reference>
<evidence type="ECO:0000313" key="18">
    <source>
        <dbReference type="EMBL" id="CAG5088466.1"/>
    </source>
</evidence>
<keyword evidence="16" id="KW-0732">Signal</keyword>
<dbReference type="InterPro" id="IPR013783">
    <property type="entry name" value="Ig-like_fold"/>
</dbReference>
<accession>A0ABN7S129</accession>
<dbReference type="CDD" id="cd00063">
    <property type="entry name" value="FN3"/>
    <property type="match status" value="1"/>
</dbReference>
<dbReference type="EC" id="2.4.1.131" evidence="4"/>
<feature type="compositionally biased region" description="Low complexity" evidence="15">
    <location>
        <begin position="423"/>
        <end position="437"/>
    </location>
</feature>
<dbReference type="Pfam" id="PF13854">
    <property type="entry name" value="Kelch_HCF"/>
    <property type="match status" value="1"/>
</dbReference>
<evidence type="ECO:0000256" key="5">
    <source>
        <dbReference type="ARBA" id="ARBA00022018"/>
    </source>
</evidence>
<evidence type="ECO:0000256" key="12">
    <source>
        <dbReference type="ARBA" id="ARBA00032517"/>
    </source>
</evidence>
<evidence type="ECO:0000256" key="4">
    <source>
        <dbReference type="ARBA" id="ARBA00012645"/>
    </source>
</evidence>
<feature type="domain" description="Fibronectin type-III" evidence="17">
    <location>
        <begin position="1036"/>
        <end position="1133"/>
    </location>
</feature>
<dbReference type="SUPFAM" id="SSF49265">
    <property type="entry name" value="Fibronectin type III"/>
    <property type="match status" value="1"/>
</dbReference>
<sequence>MIFVTTLFIFVFILIRFGRRQNNSVAFFHPYCDAGGGGERVLWEAVTAISQKYSNKQIYIYTGDEASGKEILKRAEARFNIKVEDVIFVHLKYRWLVEAATWPSFTLAGQSFGSILLAFEALLKVNPEIVIDSMGYSFTYPLFWLFGCKVGCYIHYPTISTDMLQKVSKREADFNNSETIANNSVLSSGKLLYYQLFSKLYAFCGNRSSVVMTNSSWTQNHLDQIWTRKSSKIFPPCDVSAFTKLELEKRRIPFQIMSLAQFRPEKNHKLQVEAFKLLYKNPAFSSARLIMAGGVRNPGDQSRVDELNDLISEYGLSDSITIEKNISFERIIELFETSSCGIHTMKDEHFGITCVDFQASGTIAVGHNSAGPKEDIFVDYDGETTGFLATDARSFADSMEKILLLSKERRHENIMAVSMEVDQVPPTQQPEATATPVSVPPETNPQENDSIKAEGENNNDSAALPKPIMESKDEPMEVKMENMEIQEDKDEKPEVKVDNRSDNWLPAKRNDLVKAGSGLFPRARHGHRLVAIRGLILLFGGGDREIRDDLMVYSTENGNWFKPSCSGDIPPGVAAHGMIADGTRILIHGGMLEYGKMSNDLYELQASKWEWKKLEQKGQAGSVPCPRMAHSFTNLGSSGTVVLFGGVTNKSDSPERLFRPEFFNDVYYLALKGGTGIYNWSKATIAGTPPSPRESHTACVYKPEGRAQMVIIYGGKDERKRLGDIFSLDTGTNTWTELKPLGNPPLMRSMHASVMVSETKMVVLGGLVNKNDKFDLLMDNHCPSGKDVWEPDDSVRILDLAADECLVRTFVHLGNPRKGEQQDKLSFARYGLQAALVGSQIYIFAGKKNDRECVNDLVFLETKTPPRPVNLRLMKATSLETEIHVAWSSIKTAEKYLVQCSPVEPKKVEKKADSSESKEESEKGTDEVKSDDKKEEEVEKSKIPASKIEWHDVQILKHTGVGPTVSCEIQHFYQQAAEGETLSEDEKAFLDAEKTWKKTKLSPGVTYRVRVCAINSCGRSQFSDYGSYKTSTPGFPGAPWNIKVSKTEAGASLAWQPPANADVIEYSVYLSVKKEFTSSPGAGKSNFTRVYIGHDAACVVSHTLLSQAATSQNDANKAAVIFRIAAKNKKGYGPATQVRWIQDAKIKRPAGSSKHGDAKKAK</sequence>
<comment type="function">
    <text evidence="14">GDP-Man:Man(3)GlcNAc(2)-PP-Dol alpha-1,2-mannosyltransferase that operates in the biosynthetic pathway of dolichol-linked oligosaccharides, the glycan precursors employed in protein asparagine (N)-glycosylation. The assembly of dolichol-linked oligosaccharides begins on the cytosolic side of the endoplasmic reticulum membrane and finishes in its lumen. The sequential addition of sugars to dolichol pyrophosphate produces dolichol-linked oligosaccharides containing fourteen sugars, including two GlcNAcs, nine mannoses and three glucoses. Once assembled, the oligosaccharide is transferred from the lipid to nascent proteins by oligosaccharyltransferases. Catalyzes, on the cytoplasmic face of the endoplasmic reticulum, the addition of the fourth and fifth mannose residues to the dolichol-linked oligosaccharide chain, to produce Man(5)GlcNAc(2)-PP-dolichol core oligosaccharide. Man(5)GlcNAc(2)-PP-dolichol is a substrate for ALG3, the following enzyme in the biosynthetic pathway.</text>
</comment>
<keyword evidence="19" id="KW-1185">Reference proteome</keyword>
<evidence type="ECO:0000256" key="9">
    <source>
        <dbReference type="ARBA" id="ARBA00022824"/>
    </source>
</evidence>
<comment type="subcellular location">
    <subcellularLocation>
        <location evidence="1">Endoplasmic reticulum membrane</location>
        <topology evidence="1">Single-pass membrane protein</topology>
    </subcellularLocation>
</comment>
<keyword evidence="8" id="KW-0812">Transmembrane</keyword>
<dbReference type="PANTHER" id="PTHR45919:SF1">
    <property type="entry name" value="GDP-MAN:MAN(3)GLCNAC(2)-PP-DOL ALPHA-1,2-MANNOSYLTRANSFERASE"/>
    <property type="match status" value="1"/>
</dbReference>
<feature type="region of interest" description="Disordered" evidence="15">
    <location>
        <begin position="421"/>
        <end position="471"/>
    </location>
</feature>
<keyword evidence="11" id="KW-0472">Membrane</keyword>
<organism evidence="18 19">
    <name type="scientific">Oikopleura dioica</name>
    <name type="common">Tunicate</name>
    <dbReference type="NCBI Taxonomy" id="34765"/>
    <lineage>
        <taxon>Eukaryota</taxon>
        <taxon>Metazoa</taxon>
        <taxon>Chordata</taxon>
        <taxon>Tunicata</taxon>
        <taxon>Appendicularia</taxon>
        <taxon>Copelata</taxon>
        <taxon>Oikopleuridae</taxon>
        <taxon>Oikopleura</taxon>
    </lineage>
</organism>
<feature type="signal peptide" evidence="16">
    <location>
        <begin position="1"/>
        <end position="20"/>
    </location>
</feature>
<dbReference type="InterPro" id="IPR001296">
    <property type="entry name" value="Glyco_trans_1"/>
</dbReference>
<evidence type="ECO:0000256" key="11">
    <source>
        <dbReference type="ARBA" id="ARBA00023136"/>
    </source>
</evidence>
<dbReference type="InterPro" id="IPR038013">
    <property type="entry name" value="ALG11"/>
</dbReference>
<proteinExistence type="inferred from homology"/>
<dbReference type="Gene3D" id="3.40.50.2000">
    <property type="entry name" value="Glycogen Phosphorylase B"/>
    <property type="match status" value="1"/>
</dbReference>
<dbReference type="CDD" id="cd03806">
    <property type="entry name" value="GT4_ALG11-like"/>
    <property type="match status" value="1"/>
</dbReference>
<dbReference type="InterPro" id="IPR003961">
    <property type="entry name" value="FN3_dom"/>
</dbReference>
<evidence type="ECO:0000256" key="7">
    <source>
        <dbReference type="ARBA" id="ARBA00022679"/>
    </source>
</evidence>
<comment type="catalytic activity">
    <reaction evidence="13">
        <text>an alpha-D-Man-(1-&gt;3)-[alpha-D-Man-(1-&gt;6)]-beta-D-Man-(1-&gt;4)-beta-D-GlcNAc-(1-&gt;4)-alpha-D-GlcNAc-diphospho-di-trans,poly-cis-dolichol + 2 GDP-alpha-D-mannose = an alpha-D-Man-(1-&gt;2)-alpha-D-Man-(1-&gt;2)-alpha-D-Man-(1-&gt;3)-[alpha-D-Man-(1-&gt;6)]-beta-D-Man-(1-&gt;4)-beta-D-GlcNAc-(1-&gt;4)-alpha-D-GlcNAc-diphospho-di-trans,poly-cis-dolichol + 2 GDP + 2 H(+)</text>
        <dbReference type="Rhea" id="RHEA:29523"/>
        <dbReference type="Rhea" id="RHEA-COMP:19515"/>
        <dbReference type="Rhea" id="RHEA-COMP:19516"/>
        <dbReference type="ChEBI" id="CHEBI:15378"/>
        <dbReference type="ChEBI" id="CHEBI:57527"/>
        <dbReference type="ChEBI" id="CHEBI:58189"/>
        <dbReference type="ChEBI" id="CHEBI:132511"/>
        <dbReference type="ChEBI" id="CHEBI:132515"/>
        <dbReference type="EC" id="2.4.1.131"/>
    </reaction>
    <physiologicalReaction direction="left-to-right" evidence="13">
        <dbReference type="Rhea" id="RHEA:29524"/>
    </physiologicalReaction>
</comment>
<evidence type="ECO:0000256" key="8">
    <source>
        <dbReference type="ARBA" id="ARBA00022692"/>
    </source>
</evidence>
<protein>
    <recommendedName>
        <fullName evidence="5">GDP-Man:Man(3)GlcNAc(2)-PP-Dol alpha-1,2-mannosyltransferase</fullName>
        <ecNumber evidence="4">2.4.1.131</ecNumber>
    </recommendedName>
    <alternativeName>
        <fullName evidence="12">Asparagine-linked glycosylation protein 11 homolog</fullName>
    </alternativeName>
</protein>
<dbReference type="Gene3D" id="2.120.10.80">
    <property type="entry name" value="Kelch-type beta propeller"/>
    <property type="match status" value="2"/>
</dbReference>
<evidence type="ECO:0000256" key="15">
    <source>
        <dbReference type="SAM" id="MobiDB-lite"/>
    </source>
</evidence>
<dbReference type="InterPro" id="IPR015915">
    <property type="entry name" value="Kelch-typ_b-propeller"/>
</dbReference>
<dbReference type="Pfam" id="PF00534">
    <property type="entry name" value="Glycos_transf_1"/>
    <property type="match status" value="1"/>
</dbReference>
<feature type="chain" id="PRO_5045588380" description="GDP-Man:Man(3)GlcNAc(2)-PP-Dol alpha-1,2-mannosyltransferase" evidence="16">
    <location>
        <begin position="21"/>
        <end position="1162"/>
    </location>
</feature>
<evidence type="ECO:0000256" key="2">
    <source>
        <dbReference type="ARBA" id="ARBA00004922"/>
    </source>
</evidence>
<evidence type="ECO:0000256" key="3">
    <source>
        <dbReference type="ARBA" id="ARBA00009481"/>
    </source>
</evidence>
<dbReference type="InterPro" id="IPR059124">
    <property type="entry name" value="Kelch_HCF"/>
</dbReference>
<feature type="domain" description="Fibronectin type-III" evidence="17">
    <location>
        <begin position="865"/>
        <end position="1020"/>
    </location>
</feature>
<evidence type="ECO:0000259" key="17">
    <source>
        <dbReference type="SMART" id="SM00060"/>
    </source>
</evidence>
<evidence type="ECO:0000256" key="14">
    <source>
        <dbReference type="ARBA" id="ARBA00045128"/>
    </source>
</evidence>
<dbReference type="PANTHER" id="PTHR45919">
    <property type="entry name" value="GDP-MAN:MAN(3)GLCNAC(2)-PP-DOL ALPHA-1,2-MANNOSYLTRANSFERASE"/>
    <property type="match status" value="1"/>
</dbReference>
<dbReference type="Gene3D" id="2.60.40.10">
    <property type="entry name" value="Immunoglobulins"/>
    <property type="match status" value="2"/>
</dbReference>
<gene>
    <name evidence="18" type="ORF">OKIOD_LOCUS3412</name>
</gene>
<dbReference type="InterPro" id="IPR036116">
    <property type="entry name" value="FN3_sf"/>
</dbReference>
<dbReference type="Proteomes" id="UP001158576">
    <property type="component" value="Chromosome PAR"/>
</dbReference>
<dbReference type="SUPFAM" id="SSF53756">
    <property type="entry name" value="UDP-Glycosyltransferase/glycogen phosphorylase"/>
    <property type="match status" value="1"/>
</dbReference>
<dbReference type="Pfam" id="PF15924">
    <property type="entry name" value="ALG11_N"/>
    <property type="match status" value="1"/>
</dbReference>
<keyword evidence="9" id="KW-0256">Endoplasmic reticulum</keyword>
<keyword evidence="7" id="KW-0808">Transferase</keyword>
<comment type="similarity">
    <text evidence="3">Belongs to the glycosyltransferase group 1 family. Glycosyltransferase 4 subfamily.</text>
</comment>
<evidence type="ECO:0000256" key="13">
    <source>
        <dbReference type="ARBA" id="ARBA00045065"/>
    </source>
</evidence>
<comment type="pathway">
    <text evidence="2">Protein modification; protein glycosylation.</text>
</comment>
<name>A0ABN7S129_OIKDI</name>
<evidence type="ECO:0000256" key="10">
    <source>
        <dbReference type="ARBA" id="ARBA00022989"/>
    </source>
</evidence>
<evidence type="ECO:0000256" key="6">
    <source>
        <dbReference type="ARBA" id="ARBA00022676"/>
    </source>
</evidence>